<reference evidence="1" key="1">
    <citation type="submission" date="2023-10" db="EMBL/GenBank/DDBJ databases">
        <authorList>
            <person name="Rodriguez Cubillos JULIANA M."/>
            <person name="De Vega J."/>
        </authorList>
    </citation>
    <scope>NUCLEOTIDE SEQUENCE</scope>
</reference>
<evidence type="ECO:0000313" key="1">
    <source>
        <dbReference type="EMBL" id="CAJ2662200.1"/>
    </source>
</evidence>
<name>A0ACB0L0V4_TRIPR</name>
<keyword evidence="2" id="KW-1185">Reference proteome</keyword>
<evidence type="ECO:0000313" key="2">
    <source>
        <dbReference type="Proteomes" id="UP001177021"/>
    </source>
</evidence>
<accession>A0ACB0L0V4</accession>
<protein>
    <submittedName>
        <fullName evidence="1">Uncharacterized protein</fullName>
    </submittedName>
</protein>
<proteinExistence type="predicted"/>
<comment type="caution">
    <text evidence="1">The sequence shown here is derived from an EMBL/GenBank/DDBJ whole genome shotgun (WGS) entry which is preliminary data.</text>
</comment>
<gene>
    <name evidence="1" type="ORF">MILVUS5_LOCUS27811</name>
</gene>
<dbReference type="Proteomes" id="UP001177021">
    <property type="component" value="Unassembled WGS sequence"/>
</dbReference>
<organism evidence="1 2">
    <name type="scientific">Trifolium pratense</name>
    <name type="common">Red clover</name>
    <dbReference type="NCBI Taxonomy" id="57577"/>
    <lineage>
        <taxon>Eukaryota</taxon>
        <taxon>Viridiplantae</taxon>
        <taxon>Streptophyta</taxon>
        <taxon>Embryophyta</taxon>
        <taxon>Tracheophyta</taxon>
        <taxon>Spermatophyta</taxon>
        <taxon>Magnoliopsida</taxon>
        <taxon>eudicotyledons</taxon>
        <taxon>Gunneridae</taxon>
        <taxon>Pentapetalae</taxon>
        <taxon>rosids</taxon>
        <taxon>fabids</taxon>
        <taxon>Fabales</taxon>
        <taxon>Fabaceae</taxon>
        <taxon>Papilionoideae</taxon>
        <taxon>50 kb inversion clade</taxon>
        <taxon>NPAAA clade</taxon>
        <taxon>Hologalegina</taxon>
        <taxon>IRL clade</taxon>
        <taxon>Trifolieae</taxon>
        <taxon>Trifolium</taxon>
    </lineage>
</organism>
<sequence>MRRLDQPLQCLDLILEFCDNYVNRCNVLAFPPTENFASFSHKSKIHSNYFLFYFSIEFIFPPDFTNPPPLNRKSSAESHIWNHKPLRRIPNRRTSNPFVVLLRSIHQYLCRSSSIPPPFSFNPPPFFVVLRGSKNPFSLLRLVFMSFTMGWSISSTGGNLGFSRRVLLAQAAQTGT</sequence>
<dbReference type="EMBL" id="CASHSV030000409">
    <property type="protein sequence ID" value="CAJ2662200.1"/>
    <property type="molecule type" value="Genomic_DNA"/>
</dbReference>